<dbReference type="Gene3D" id="2.40.110.10">
    <property type="entry name" value="Butyryl-CoA Dehydrogenase, subunit A, domain 2"/>
    <property type="match status" value="1"/>
</dbReference>
<evidence type="ECO:0000256" key="3">
    <source>
        <dbReference type="ARBA" id="ARBA00022630"/>
    </source>
</evidence>
<keyword evidence="4 5" id="KW-0274">FAD</keyword>
<dbReference type="InterPro" id="IPR009075">
    <property type="entry name" value="AcylCo_DH/oxidase_C"/>
</dbReference>
<dbReference type="EMBL" id="JAYJLD010000054">
    <property type="protein sequence ID" value="MEB3103849.1"/>
    <property type="molecule type" value="Genomic_DNA"/>
</dbReference>
<dbReference type="Gene3D" id="1.20.140.10">
    <property type="entry name" value="Butyryl-CoA Dehydrogenase, subunit A, domain 3"/>
    <property type="match status" value="2"/>
</dbReference>
<dbReference type="PROSITE" id="PS00072">
    <property type="entry name" value="ACYL_COA_DH_1"/>
    <property type="match status" value="1"/>
</dbReference>
<dbReference type="InterPro" id="IPR037069">
    <property type="entry name" value="AcylCoA_DH/ox_N_sf"/>
</dbReference>
<feature type="domain" description="Acyl-CoA dehydrogenase/oxidase C-terminal" evidence="6">
    <location>
        <begin position="252"/>
        <end position="419"/>
    </location>
</feature>
<dbReference type="InterPro" id="IPR006089">
    <property type="entry name" value="Acyl-CoA_DH_CS"/>
</dbReference>
<keyword evidence="11" id="KW-1185">Reference proteome</keyword>
<feature type="domain" description="Acyl-CoA dehydrogenase-like C-terminal" evidence="9">
    <location>
        <begin position="465"/>
        <end position="561"/>
    </location>
</feature>
<accession>A0ABU5ZMW9</accession>
<evidence type="ECO:0000256" key="4">
    <source>
        <dbReference type="ARBA" id="ARBA00022827"/>
    </source>
</evidence>
<evidence type="ECO:0000256" key="1">
    <source>
        <dbReference type="ARBA" id="ARBA00001974"/>
    </source>
</evidence>
<dbReference type="Pfam" id="PF21263">
    <property type="entry name" value="Acyl-CoA-dh_C"/>
    <property type="match status" value="1"/>
</dbReference>
<dbReference type="SUPFAM" id="SSF56645">
    <property type="entry name" value="Acyl-CoA dehydrogenase NM domain-like"/>
    <property type="match status" value="1"/>
</dbReference>
<dbReference type="PANTHER" id="PTHR43884">
    <property type="entry name" value="ACYL-COA DEHYDROGENASE"/>
    <property type="match status" value="1"/>
</dbReference>
<evidence type="ECO:0000259" key="8">
    <source>
        <dbReference type="Pfam" id="PF02771"/>
    </source>
</evidence>
<organism evidence="10 11">
    <name type="scientific">Ferviditalea candida</name>
    <dbReference type="NCBI Taxonomy" id="3108399"/>
    <lineage>
        <taxon>Bacteria</taxon>
        <taxon>Bacillati</taxon>
        <taxon>Bacillota</taxon>
        <taxon>Bacilli</taxon>
        <taxon>Bacillales</taxon>
        <taxon>Paenibacillaceae</taxon>
        <taxon>Ferviditalea</taxon>
    </lineage>
</organism>
<evidence type="ECO:0000256" key="2">
    <source>
        <dbReference type="ARBA" id="ARBA00009347"/>
    </source>
</evidence>
<dbReference type="InterPro" id="IPR009100">
    <property type="entry name" value="AcylCoA_DH/oxidase_NM_dom_sf"/>
</dbReference>
<dbReference type="InterPro" id="IPR006091">
    <property type="entry name" value="Acyl-CoA_Oxase/DH_mid-dom"/>
</dbReference>
<gene>
    <name evidence="10" type="ORF">VF724_19725</name>
</gene>
<dbReference type="Pfam" id="PF00441">
    <property type="entry name" value="Acyl-CoA_dh_1"/>
    <property type="match status" value="1"/>
</dbReference>
<dbReference type="Proteomes" id="UP001310386">
    <property type="component" value="Unassembled WGS sequence"/>
</dbReference>
<proteinExistence type="inferred from homology"/>
<protein>
    <submittedName>
        <fullName evidence="10">Acyl-CoA dehydrogenase family protein</fullName>
    </submittedName>
</protein>
<evidence type="ECO:0000313" key="10">
    <source>
        <dbReference type="EMBL" id="MEB3103849.1"/>
    </source>
</evidence>
<sequence length="593" mass="66103">MNESNPTPFSTGKFLFEYTNPEAVFIPEDFTDEHRMIMESAAEFMEQEVVPAEARIENHDYGLLVEFIRQAGELGLLGADIPEAYGGLELDKVSSMIIGEAVAKQPSFSITMSGHAGIGSLPIVFFGNDKQKRKYLPGIAAGTQITAYCLTEPSSGTDALSIGTTAKLAEDGQHYVLNGQKQFITNAGFADIFIVYAKIDGKHFSAFIVERDTEGLLLGTEENKMGLRGTSTRSIILEDCRIPTENLLGEAGKGHLIAFNILNFGRLKLAAGSLGLSKEVISISVKYAKERKQFNQPLSSFPLIKNKLADMNILTYALESMVYRTAGLIDQQLQALDPHPQTYVSEMMKAASEYALEASVNKVFASETIQHIADEAVQIHGGYGYTKEYRIEQIYRDVRIFRIFEGTNEINRLLIPKQIIKKVRTPLQIADDFAKLMKEAAALKHPEAPAGTSALDREKHFIMLARKHFQLAIGHAITKYAEEIDSQQEIAAALSEMAILIYAMESIWLRTNRRVDRLGEEKAVHSVQMTQVFCYESMIKIRDLTENVIMNEVPELYTMLSAMNPIRSAAGINTFLLKRSIADRLAEKEKYIV</sequence>
<evidence type="ECO:0000259" key="9">
    <source>
        <dbReference type="Pfam" id="PF21263"/>
    </source>
</evidence>
<keyword evidence="3 5" id="KW-0285">Flavoprotein</keyword>
<evidence type="ECO:0000259" key="7">
    <source>
        <dbReference type="Pfam" id="PF02770"/>
    </source>
</evidence>
<dbReference type="InterPro" id="IPR036250">
    <property type="entry name" value="AcylCo_DH-like_C"/>
</dbReference>
<dbReference type="InterPro" id="IPR049426">
    <property type="entry name" value="Acyl-CoA-dh-like_C"/>
</dbReference>
<comment type="cofactor">
    <cofactor evidence="1 5">
        <name>FAD</name>
        <dbReference type="ChEBI" id="CHEBI:57692"/>
    </cofactor>
</comment>
<dbReference type="Gene3D" id="1.10.540.10">
    <property type="entry name" value="Acyl-CoA dehydrogenase/oxidase, N-terminal domain"/>
    <property type="match status" value="1"/>
</dbReference>
<dbReference type="InterPro" id="IPR046373">
    <property type="entry name" value="Acyl-CoA_Oxase/DH_mid-dom_sf"/>
</dbReference>
<dbReference type="InterPro" id="IPR013786">
    <property type="entry name" value="AcylCoA_DH/ox_N"/>
</dbReference>
<name>A0ABU5ZMW9_9BACL</name>
<evidence type="ECO:0000313" key="11">
    <source>
        <dbReference type="Proteomes" id="UP001310386"/>
    </source>
</evidence>
<evidence type="ECO:0000256" key="5">
    <source>
        <dbReference type="RuleBase" id="RU362125"/>
    </source>
</evidence>
<keyword evidence="5" id="KW-0560">Oxidoreductase</keyword>
<comment type="caution">
    <text evidence="10">The sequence shown here is derived from an EMBL/GenBank/DDBJ whole genome shotgun (WGS) entry which is preliminary data.</text>
</comment>
<feature type="domain" description="Acyl-CoA oxidase/dehydrogenase middle" evidence="7">
    <location>
        <begin position="147"/>
        <end position="240"/>
    </location>
</feature>
<dbReference type="SUPFAM" id="SSF47203">
    <property type="entry name" value="Acyl-CoA dehydrogenase C-terminal domain-like"/>
    <property type="match status" value="1"/>
</dbReference>
<dbReference type="Pfam" id="PF02770">
    <property type="entry name" value="Acyl-CoA_dh_M"/>
    <property type="match status" value="1"/>
</dbReference>
<dbReference type="RefSeq" id="WP_371755976.1">
    <property type="nucleotide sequence ID" value="NZ_JAYJLD010000054.1"/>
</dbReference>
<dbReference type="PANTHER" id="PTHR43884:SF12">
    <property type="entry name" value="ISOVALERYL-COA DEHYDROGENASE, MITOCHONDRIAL-RELATED"/>
    <property type="match status" value="1"/>
</dbReference>
<comment type="similarity">
    <text evidence="2 5">Belongs to the acyl-CoA dehydrogenase family.</text>
</comment>
<evidence type="ECO:0000259" key="6">
    <source>
        <dbReference type="Pfam" id="PF00441"/>
    </source>
</evidence>
<feature type="domain" description="Acyl-CoA dehydrogenase/oxidase N-terminal" evidence="8">
    <location>
        <begin position="31"/>
        <end position="142"/>
    </location>
</feature>
<reference evidence="10" key="1">
    <citation type="submission" date="2023-12" db="EMBL/GenBank/DDBJ databases">
        <title>Fervidustalea candida gen. nov., sp. nov., a novel member of the family Paenibacillaceae isolated from a geothermal area.</title>
        <authorList>
            <person name="Li W.-J."/>
            <person name="Jiao J.-Y."/>
            <person name="Chen Y."/>
        </authorList>
    </citation>
    <scope>NUCLEOTIDE SEQUENCE</scope>
    <source>
        <strain evidence="10">SYSU GA230002</strain>
    </source>
</reference>
<dbReference type="Pfam" id="PF02771">
    <property type="entry name" value="Acyl-CoA_dh_N"/>
    <property type="match status" value="1"/>
</dbReference>